<keyword evidence="11 16" id="KW-1133">Transmembrane helix</keyword>
<organism evidence="18 19">
    <name type="scientific">Trema orientale</name>
    <name type="common">Charcoal tree</name>
    <name type="synonym">Celtis orientalis</name>
    <dbReference type="NCBI Taxonomy" id="63057"/>
    <lineage>
        <taxon>Eukaryota</taxon>
        <taxon>Viridiplantae</taxon>
        <taxon>Streptophyta</taxon>
        <taxon>Embryophyta</taxon>
        <taxon>Tracheophyta</taxon>
        <taxon>Spermatophyta</taxon>
        <taxon>Magnoliopsida</taxon>
        <taxon>eudicotyledons</taxon>
        <taxon>Gunneridae</taxon>
        <taxon>Pentapetalae</taxon>
        <taxon>rosids</taxon>
        <taxon>fabids</taxon>
        <taxon>Rosales</taxon>
        <taxon>Cannabaceae</taxon>
        <taxon>Trema</taxon>
    </lineage>
</organism>
<sequence length="329" mass="36217">MPTPPSPDPSSLPVLADLDRLKPGMSNDGFPSDPNGDFSRPYDKSYALSGKIMLSAIVILFFVVILMVCLHLYARWYLLRARRRNSRRTRHRRSQLVFHVDPASVAAATRGLDPAVLNSLPVFVYSAKTHLPESDPDHRAMECAVCLSEFEENETGRRLPKCNHSFHTGCIDMWFHSHSTCPLCRSPVEPGPDPEIRAEVCIVVGEPGETEPGQGHRPSSGFCSDCDRSSSSVASSSFGARRKPFELVGVSIEVPRRNESFGRLEDESGCNSPAGQTTPFRSPMSRMLSFKRILSRERRAGGLSPSGNSQPGCSAANELDMERGKDPTQ</sequence>
<keyword evidence="5" id="KW-0808">Transferase</keyword>
<comment type="pathway">
    <text evidence="3">Protein modification; protein ubiquitination.</text>
</comment>
<evidence type="ECO:0000256" key="6">
    <source>
        <dbReference type="ARBA" id="ARBA00022692"/>
    </source>
</evidence>
<evidence type="ECO:0000256" key="3">
    <source>
        <dbReference type="ARBA" id="ARBA00004906"/>
    </source>
</evidence>
<feature type="domain" description="RING-type" evidence="17">
    <location>
        <begin position="143"/>
        <end position="185"/>
    </location>
</feature>
<evidence type="ECO:0000256" key="2">
    <source>
        <dbReference type="ARBA" id="ARBA00004167"/>
    </source>
</evidence>
<evidence type="ECO:0000256" key="12">
    <source>
        <dbReference type="ARBA" id="ARBA00023136"/>
    </source>
</evidence>
<comment type="caution">
    <text evidence="18">The sequence shown here is derived from an EMBL/GenBank/DDBJ whole genome shotgun (WGS) entry which is preliminary data.</text>
</comment>
<dbReference type="SUPFAM" id="SSF57850">
    <property type="entry name" value="RING/U-box"/>
    <property type="match status" value="1"/>
</dbReference>
<evidence type="ECO:0000256" key="9">
    <source>
        <dbReference type="ARBA" id="ARBA00022786"/>
    </source>
</evidence>
<evidence type="ECO:0000256" key="8">
    <source>
        <dbReference type="ARBA" id="ARBA00022771"/>
    </source>
</evidence>
<dbReference type="CDD" id="cd16461">
    <property type="entry name" value="RING-H2_EL5-like"/>
    <property type="match status" value="1"/>
</dbReference>
<dbReference type="FunFam" id="3.30.40.10:FF:000187">
    <property type="entry name" value="E3 ubiquitin-protein ligase ATL6"/>
    <property type="match status" value="1"/>
</dbReference>
<feature type="region of interest" description="Disordered" evidence="15">
    <location>
        <begin position="260"/>
        <end position="329"/>
    </location>
</feature>
<evidence type="ECO:0000256" key="16">
    <source>
        <dbReference type="SAM" id="Phobius"/>
    </source>
</evidence>
<dbReference type="GO" id="GO:0061630">
    <property type="term" value="F:ubiquitin protein ligase activity"/>
    <property type="evidence" value="ECO:0007669"/>
    <property type="project" value="UniProtKB-EC"/>
</dbReference>
<keyword evidence="6 16" id="KW-0812">Transmembrane</keyword>
<reference evidence="19" key="1">
    <citation type="submission" date="2016-06" db="EMBL/GenBank/DDBJ databases">
        <title>Parallel loss of symbiosis genes in relatives of nitrogen-fixing non-legume Parasponia.</title>
        <authorList>
            <person name="Van Velzen R."/>
            <person name="Holmer R."/>
            <person name="Bu F."/>
            <person name="Rutten L."/>
            <person name="Van Zeijl A."/>
            <person name="Liu W."/>
            <person name="Santuari L."/>
            <person name="Cao Q."/>
            <person name="Sharma T."/>
            <person name="Shen D."/>
            <person name="Roswanjaya Y."/>
            <person name="Wardhani T."/>
            <person name="Kalhor M.S."/>
            <person name="Jansen J."/>
            <person name="Van den Hoogen J."/>
            <person name="Gungor B."/>
            <person name="Hartog M."/>
            <person name="Hontelez J."/>
            <person name="Verver J."/>
            <person name="Yang W.-C."/>
            <person name="Schijlen E."/>
            <person name="Repin R."/>
            <person name="Schilthuizen M."/>
            <person name="Schranz E."/>
            <person name="Heidstra R."/>
            <person name="Miyata K."/>
            <person name="Fedorova E."/>
            <person name="Kohlen W."/>
            <person name="Bisseling T."/>
            <person name="Smit S."/>
            <person name="Geurts R."/>
        </authorList>
    </citation>
    <scope>NUCLEOTIDE SEQUENCE [LARGE SCALE GENOMIC DNA]</scope>
    <source>
        <strain evidence="19">cv. RG33-2</strain>
    </source>
</reference>
<dbReference type="GO" id="GO:0016567">
    <property type="term" value="P:protein ubiquitination"/>
    <property type="evidence" value="ECO:0007669"/>
    <property type="project" value="InterPro"/>
</dbReference>
<dbReference type="Proteomes" id="UP000237000">
    <property type="component" value="Unassembled WGS sequence"/>
</dbReference>
<evidence type="ECO:0000256" key="10">
    <source>
        <dbReference type="ARBA" id="ARBA00022833"/>
    </source>
</evidence>
<feature type="compositionally biased region" description="Polar residues" evidence="15">
    <location>
        <begin position="269"/>
        <end position="280"/>
    </location>
</feature>
<dbReference type="Gene3D" id="3.30.40.10">
    <property type="entry name" value="Zinc/RING finger domain, C3HC4 (zinc finger)"/>
    <property type="match status" value="1"/>
</dbReference>
<keyword evidence="12 16" id="KW-0472">Membrane</keyword>
<dbReference type="GO" id="GO:0016020">
    <property type="term" value="C:membrane"/>
    <property type="evidence" value="ECO:0007669"/>
    <property type="project" value="UniProtKB-SubCell"/>
</dbReference>
<gene>
    <name evidence="18" type="ORF">TorRG33x02_159580</name>
</gene>
<dbReference type="InterPro" id="IPR001841">
    <property type="entry name" value="Znf_RING"/>
</dbReference>
<dbReference type="STRING" id="63057.A0A2P5ES61"/>
<evidence type="ECO:0000256" key="7">
    <source>
        <dbReference type="ARBA" id="ARBA00022723"/>
    </source>
</evidence>
<evidence type="ECO:0000256" key="4">
    <source>
        <dbReference type="ARBA" id="ARBA00012483"/>
    </source>
</evidence>
<dbReference type="FunCoup" id="A0A2P5ES61">
    <property type="interactions" value="13"/>
</dbReference>
<dbReference type="EC" id="2.3.2.27" evidence="4"/>
<keyword evidence="9" id="KW-0833">Ubl conjugation pathway</keyword>
<dbReference type="Pfam" id="PF13639">
    <property type="entry name" value="zf-RING_2"/>
    <property type="match status" value="1"/>
</dbReference>
<keyword evidence="10" id="KW-0862">Zinc</keyword>
<evidence type="ECO:0000256" key="13">
    <source>
        <dbReference type="ARBA" id="ARBA00024209"/>
    </source>
</evidence>
<dbReference type="GO" id="GO:0008270">
    <property type="term" value="F:zinc ion binding"/>
    <property type="evidence" value="ECO:0007669"/>
    <property type="project" value="UniProtKB-KW"/>
</dbReference>
<comment type="catalytic activity">
    <reaction evidence="1">
        <text>S-ubiquitinyl-[E2 ubiquitin-conjugating enzyme]-L-cysteine + [acceptor protein]-L-lysine = [E2 ubiquitin-conjugating enzyme]-L-cysteine + N(6)-ubiquitinyl-[acceptor protein]-L-lysine.</text>
        <dbReference type="EC" id="2.3.2.27"/>
    </reaction>
</comment>
<evidence type="ECO:0000256" key="15">
    <source>
        <dbReference type="SAM" id="MobiDB-lite"/>
    </source>
</evidence>
<evidence type="ECO:0000256" key="5">
    <source>
        <dbReference type="ARBA" id="ARBA00022679"/>
    </source>
</evidence>
<dbReference type="PANTHER" id="PTHR46913:SF1">
    <property type="entry name" value="RING-H2 FINGER PROTEIN ATL16"/>
    <property type="match status" value="1"/>
</dbReference>
<feature type="transmembrane region" description="Helical" evidence="16">
    <location>
        <begin position="52"/>
        <end position="78"/>
    </location>
</feature>
<dbReference type="PANTHER" id="PTHR46913">
    <property type="entry name" value="RING-H2 FINGER PROTEIN ATL16"/>
    <property type="match status" value="1"/>
</dbReference>
<dbReference type="EMBL" id="JXTC01000107">
    <property type="protein sequence ID" value="PON88371.1"/>
    <property type="molecule type" value="Genomic_DNA"/>
</dbReference>
<evidence type="ECO:0000259" key="17">
    <source>
        <dbReference type="PROSITE" id="PS50089"/>
    </source>
</evidence>
<dbReference type="OrthoDB" id="8062037at2759"/>
<dbReference type="SMART" id="SM00184">
    <property type="entry name" value="RING"/>
    <property type="match status" value="1"/>
</dbReference>
<proteinExistence type="inferred from homology"/>
<keyword evidence="8 14" id="KW-0863">Zinc-finger</keyword>
<name>A0A2P5ES61_TREOI</name>
<feature type="compositionally biased region" description="Basic and acidic residues" evidence="15">
    <location>
        <begin position="320"/>
        <end position="329"/>
    </location>
</feature>
<comment type="similarity">
    <text evidence="13">Belongs to the RING-type zinc finger family. ATL subfamily.</text>
</comment>
<evidence type="ECO:0000256" key="11">
    <source>
        <dbReference type="ARBA" id="ARBA00022989"/>
    </source>
</evidence>
<dbReference type="InterPro" id="IPR013083">
    <property type="entry name" value="Znf_RING/FYVE/PHD"/>
</dbReference>
<comment type="subcellular location">
    <subcellularLocation>
        <location evidence="2">Membrane</location>
        <topology evidence="2">Single-pass membrane protein</topology>
    </subcellularLocation>
</comment>
<accession>A0A2P5ES61</accession>
<dbReference type="PROSITE" id="PS50089">
    <property type="entry name" value="ZF_RING_2"/>
    <property type="match status" value="1"/>
</dbReference>
<evidence type="ECO:0000313" key="18">
    <source>
        <dbReference type="EMBL" id="PON88371.1"/>
    </source>
</evidence>
<keyword evidence="19" id="KW-1185">Reference proteome</keyword>
<evidence type="ECO:0000256" key="1">
    <source>
        <dbReference type="ARBA" id="ARBA00000900"/>
    </source>
</evidence>
<dbReference type="InParanoid" id="A0A2P5ES61"/>
<dbReference type="InterPro" id="IPR044600">
    <property type="entry name" value="ATL1/ATL16-like"/>
</dbReference>
<protein>
    <recommendedName>
        <fullName evidence="4">RING-type E3 ubiquitin transferase</fullName>
        <ecNumber evidence="4">2.3.2.27</ecNumber>
    </recommendedName>
</protein>
<keyword evidence="7" id="KW-0479">Metal-binding</keyword>
<dbReference type="AlphaFoldDB" id="A0A2P5ES61"/>
<evidence type="ECO:0000256" key="14">
    <source>
        <dbReference type="PROSITE-ProRule" id="PRU00175"/>
    </source>
</evidence>
<evidence type="ECO:0000313" key="19">
    <source>
        <dbReference type="Proteomes" id="UP000237000"/>
    </source>
</evidence>